<sequence>MFKSCPRYQSKRSTKVGRFAYVPENHREAAHRAGLSRVLVSFLPPFGRAVRSIPPPSRTGIRPDSRGFWARFGPVLARGLRSGEFLPECLSAASRAKSWSSHVSNRANRSSRLWLIRRAVPRSTSAWIFGARKVSPTTIDTRAWLTPIHVAASVKSRTSPASTARKIRWARASSLADGDGGWTRGCGACSRMGPRRHRPCSTRSSTPSKTLQLHTSACGRTARSFIEPRSVTRMPYRRADRQWQP</sequence>
<protein>
    <submittedName>
        <fullName evidence="2">Uncharacterized protein</fullName>
    </submittedName>
</protein>
<dbReference type="EMBL" id="AP027080">
    <property type="protein sequence ID" value="BDU74540.1"/>
    <property type="molecule type" value="Genomic_DNA"/>
</dbReference>
<feature type="region of interest" description="Disordered" evidence="1">
    <location>
        <begin position="193"/>
        <end position="214"/>
    </location>
</feature>
<feature type="compositionally biased region" description="Polar residues" evidence="1">
    <location>
        <begin position="201"/>
        <end position="214"/>
    </location>
</feature>
<organism evidence="2 3">
    <name type="scientific">Mesoterricola silvestris</name>
    <dbReference type="NCBI Taxonomy" id="2927979"/>
    <lineage>
        <taxon>Bacteria</taxon>
        <taxon>Pseudomonadati</taxon>
        <taxon>Acidobacteriota</taxon>
        <taxon>Holophagae</taxon>
        <taxon>Holophagales</taxon>
        <taxon>Holophagaceae</taxon>
        <taxon>Mesoterricola</taxon>
    </lineage>
</organism>
<accession>A0AA48KAY6</accession>
<dbReference type="Proteomes" id="UP001238179">
    <property type="component" value="Chromosome"/>
</dbReference>
<evidence type="ECO:0000313" key="2">
    <source>
        <dbReference type="EMBL" id="BDU74540.1"/>
    </source>
</evidence>
<proteinExistence type="predicted"/>
<dbReference type="KEGG" id="msil:METEAL_37140"/>
<gene>
    <name evidence="2" type="ORF">METEAL_37140</name>
</gene>
<evidence type="ECO:0000256" key="1">
    <source>
        <dbReference type="SAM" id="MobiDB-lite"/>
    </source>
</evidence>
<dbReference type="AlphaFoldDB" id="A0AA48KAY6"/>
<reference evidence="3" key="1">
    <citation type="journal article" date="2023" name="Int. J. Syst. Evol. Microbiol.">
        <title>Mesoterricola silvestris gen. nov., sp. nov., Mesoterricola sediminis sp. nov., Geothrix oryzae sp. nov., Geothrix edaphica sp. nov., Geothrix rubra sp. nov., and Geothrix limicola sp. nov., six novel members of Acidobacteriota isolated from soils.</title>
        <authorList>
            <person name="Itoh H."/>
            <person name="Sugisawa Y."/>
            <person name="Mise K."/>
            <person name="Xu Z."/>
            <person name="Kuniyasu M."/>
            <person name="Ushijima N."/>
            <person name="Kawano K."/>
            <person name="Kobayashi E."/>
            <person name="Shiratori Y."/>
            <person name="Masuda Y."/>
            <person name="Senoo K."/>
        </authorList>
    </citation>
    <scope>NUCLEOTIDE SEQUENCE [LARGE SCALE GENOMIC DNA]</scope>
    <source>
        <strain evidence="3">W79</strain>
    </source>
</reference>
<keyword evidence="3" id="KW-1185">Reference proteome</keyword>
<name>A0AA48KAY6_9BACT</name>
<evidence type="ECO:0000313" key="3">
    <source>
        <dbReference type="Proteomes" id="UP001238179"/>
    </source>
</evidence>